<sequence>MQLIIGIVAGGLISWIISHQYYKKSSIKVPPWAEEIIGRLPEVPPTKQKLLELFQDALTDGEVQIHPVLGIVACPDCKSPISEFREKAFGDDRVTIASITCPHCGWHQSVEV</sequence>
<evidence type="ECO:0000313" key="2">
    <source>
        <dbReference type="Proteomes" id="UP001060414"/>
    </source>
</evidence>
<gene>
    <name evidence="1" type="ORF">L9S41_16110</name>
</gene>
<dbReference type="RefSeq" id="WP_260747546.1">
    <property type="nucleotide sequence ID" value="NZ_CP092109.1"/>
</dbReference>
<accession>A0ABY5ZNB8</accession>
<dbReference type="Proteomes" id="UP001060414">
    <property type="component" value="Chromosome"/>
</dbReference>
<evidence type="ECO:0000313" key="1">
    <source>
        <dbReference type="EMBL" id="UWZ79189.1"/>
    </source>
</evidence>
<name>A0ABY5ZNB8_9BACT</name>
<organism evidence="1 2">
    <name type="scientific">Geoalkalibacter halelectricus</name>
    <dbReference type="NCBI Taxonomy" id="2847045"/>
    <lineage>
        <taxon>Bacteria</taxon>
        <taxon>Pseudomonadati</taxon>
        <taxon>Thermodesulfobacteriota</taxon>
        <taxon>Desulfuromonadia</taxon>
        <taxon>Desulfuromonadales</taxon>
        <taxon>Geoalkalibacteraceae</taxon>
        <taxon>Geoalkalibacter</taxon>
    </lineage>
</organism>
<protein>
    <submittedName>
        <fullName evidence="1">Uncharacterized protein</fullName>
    </submittedName>
</protein>
<proteinExistence type="predicted"/>
<keyword evidence="2" id="KW-1185">Reference proteome</keyword>
<reference evidence="1" key="1">
    <citation type="journal article" date="2022" name="Environ. Microbiol.">
        <title>Geoalkalibacter halelectricus SAP #1 sp. nov. possessing extracellular electron transfer and mineral#reducing capabilities from a haloalkaline environment.</title>
        <authorList>
            <person name="Yadav S."/>
            <person name="Singh R."/>
            <person name="Sundharam S.S."/>
            <person name="Chaudhary S."/>
            <person name="Krishnamurthi S."/>
            <person name="Patil S.A."/>
        </authorList>
    </citation>
    <scope>NUCLEOTIDE SEQUENCE</scope>
    <source>
        <strain evidence="1">SAP-1</strain>
    </source>
</reference>
<dbReference type="EMBL" id="CP092109">
    <property type="protein sequence ID" value="UWZ79189.1"/>
    <property type="molecule type" value="Genomic_DNA"/>
</dbReference>